<dbReference type="PROSITE" id="PS00073">
    <property type="entry name" value="ACYL_COA_DH_2"/>
    <property type="match status" value="1"/>
</dbReference>
<dbReference type="STRING" id="540747.SAMN04488031_104321"/>
<dbReference type="InterPro" id="IPR037069">
    <property type="entry name" value="AcylCoA_DH/ox_N_sf"/>
</dbReference>
<dbReference type="PANTHER" id="PTHR43884:SF40">
    <property type="entry name" value="ACYL-COA DEHYDROGENASE"/>
    <property type="match status" value="1"/>
</dbReference>
<evidence type="ECO:0000256" key="6">
    <source>
        <dbReference type="RuleBase" id="RU362125"/>
    </source>
</evidence>
<feature type="domain" description="Acyl-CoA oxidase/dehydrogenase middle" evidence="8">
    <location>
        <begin position="121"/>
        <end position="218"/>
    </location>
</feature>
<dbReference type="EC" id="1.3.8.1" evidence="11"/>
<evidence type="ECO:0000313" key="12">
    <source>
        <dbReference type="Proteomes" id="UP000051401"/>
    </source>
</evidence>
<proteinExistence type="inferred from homology"/>
<evidence type="ECO:0000259" key="8">
    <source>
        <dbReference type="Pfam" id="PF02770"/>
    </source>
</evidence>
<comment type="cofactor">
    <cofactor evidence="1 6">
        <name>FAD</name>
        <dbReference type="ChEBI" id="CHEBI:57692"/>
    </cofactor>
</comment>
<evidence type="ECO:0000256" key="2">
    <source>
        <dbReference type="ARBA" id="ARBA00009347"/>
    </source>
</evidence>
<dbReference type="Pfam" id="PF02770">
    <property type="entry name" value="Acyl-CoA_dh_M"/>
    <property type="match status" value="1"/>
</dbReference>
<name>A0A0T5PBN0_9RHOB</name>
<dbReference type="FunFam" id="1.20.140.10:FF:000001">
    <property type="entry name" value="Acyl-CoA dehydrogenase"/>
    <property type="match status" value="1"/>
</dbReference>
<evidence type="ECO:0000256" key="3">
    <source>
        <dbReference type="ARBA" id="ARBA00022630"/>
    </source>
</evidence>
<feature type="domain" description="Acyl-CoA dehydrogenase/oxidase N-terminal" evidence="9">
    <location>
        <begin position="6"/>
        <end position="117"/>
    </location>
</feature>
<dbReference type="RefSeq" id="WP_057814502.1">
    <property type="nucleotide sequence ID" value="NZ_CP031598.1"/>
</dbReference>
<evidence type="ECO:0000256" key="5">
    <source>
        <dbReference type="ARBA" id="ARBA00023002"/>
    </source>
</evidence>
<dbReference type="InterPro" id="IPR013786">
    <property type="entry name" value="AcylCoA_DH/ox_N"/>
</dbReference>
<protein>
    <submittedName>
        <fullName evidence="10 11">Acyl-CoA dehydrogenase</fullName>
        <ecNumber evidence="11">1.3.8.1</ecNumber>
    </submittedName>
</protein>
<comment type="similarity">
    <text evidence="2 6">Belongs to the acyl-CoA dehydrogenase family.</text>
</comment>
<dbReference type="OrthoDB" id="9775090at2"/>
<dbReference type="EMBL" id="LAXI01000003">
    <property type="protein sequence ID" value="KRS18460.1"/>
    <property type="molecule type" value="Genomic_DNA"/>
</dbReference>
<dbReference type="InterPro" id="IPR006091">
    <property type="entry name" value="Acyl-CoA_Oxase/DH_mid-dom"/>
</dbReference>
<dbReference type="GO" id="GO:0050660">
    <property type="term" value="F:flavin adenine dinucleotide binding"/>
    <property type="evidence" value="ECO:0007669"/>
    <property type="project" value="InterPro"/>
</dbReference>
<evidence type="ECO:0000256" key="4">
    <source>
        <dbReference type="ARBA" id="ARBA00022827"/>
    </source>
</evidence>
<evidence type="ECO:0000259" key="7">
    <source>
        <dbReference type="Pfam" id="PF00441"/>
    </source>
</evidence>
<reference evidence="11 13" key="2">
    <citation type="submission" date="2018-08" db="EMBL/GenBank/DDBJ databases">
        <title>Genetic Globetrotter - A new plasmid hitch-hiking vast phylogenetic and geographic distances.</title>
        <authorList>
            <person name="Vollmers J."/>
            <person name="Petersen J."/>
        </authorList>
    </citation>
    <scope>NUCLEOTIDE SEQUENCE [LARGE SCALE GENOMIC DNA]</scope>
    <source>
        <strain evidence="11 13">DSM 26383</strain>
    </source>
</reference>
<dbReference type="PATRIC" id="fig|540747.5.peg.3655"/>
<accession>A0A0T5PBN0</accession>
<evidence type="ECO:0000313" key="11">
    <source>
        <dbReference type="EMBL" id="QEW25438.1"/>
    </source>
</evidence>
<keyword evidence="5 6" id="KW-0560">Oxidoreductase</keyword>
<dbReference type="AlphaFoldDB" id="A0A0T5PBN0"/>
<dbReference type="InterPro" id="IPR036250">
    <property type="entry name" value="AcylCo_DH-like_C"/>
</dbReference>
<sequence>MDFTFTDHERALSKRGRDFFEQVLEPLEVVTDEHGELPDAERAPLRQKVRDWGLAGINLDKDHGGMGLSMVEQTLIEEQLGRVTNGLWSAVWRAPVSLKFGTDRQIEEYLIPSAGGERRGCFAITEPGAGSDPRQVQTRADFRDGHWRLNGEKWFVTSYNASDFIIVHAHVDGDPDKPTLFLVDKPDYYTAPPNTTHSRSPKFMHNFAYDHAELVFNDTPVPADKMLGEVGQGFELTKDWFVEARLQIASHALGAATRAAEIANAYATERRQFGRAIRDFQAIEFMLADMAVELYAAKSMLFRVAAEIDSGADRSLIHSHASALKLHSSEVAGRVVDKALQILGGRGYMRENPVERLYRDIRVDRIWEGTSEIQRNVVGGRLRKMGMSLYSDVA</sequence>
<dbReference type="Proteomes" id="UP000051401">
    <property type="component" value="Unassembled WGS sequence"/>
</dbReference>
<dbReference type="Gene3D" id="1.10.540.10">
    <property type="entry name" value="Acyl-CoA dehydrogenase/oxidase, N-terminal domain"/>
    <property type="match status" value="1"/>
</dbReference>
<evidence type="ECO:0000313" key="10">
    <source>
        <dbReference type="EMBL" id="KRS18460.1"/>
    </source>
</evidence>
<keyword evidence="3 6" id="KW-0285">Flavoprotein</keyword>
<organism evidence="10 12">
    <name type="scientific">Roseovarius indicus</name>
    <dbReference type="NCBI Taxonomy" id="540747"/>
    <lineage>
        <taxon>Bacteria</taxon>
        <taxon>Pseudomonadati</taxon>
        <taxon>Pseudomonadota</taxon>
        <taxon>Alphaproteobacteria</taxon>
        <taxon>Rhodobacterales</taxon>
        <taxon>Roseobacteraceae</taxon>
        <taxon>Roseovarius</taxon>
    </lineage>
</organism>
<dbReference type="InterPro" id="IPR009100">
    <property type="entry name" value="AcylCoA_DH/oxidase_NM_dom_sf"/>
</dbReference>
<gene>
    <name evidence="11" type="ORF">RIdsm_01225</name>
    <name evidence="10" type="ORF">XM52_06470</name>
</gene>
<dbReference type="InterPro" id="IPR046373">
    <property type="entry name" value="Acyl-CoA_Oxase/DH_mid-dom_sf"/>
</dbReference>
<dbReference type="CDD" id="cd00567">
    <property type="entry name" value="ACAD"/>
    <property type="match status" value="1"/>
</dbReference>
<evidence type="ECO:0000259" key="9">
    <source>
        <dbReference type="Pfam" id="PF02771"/>
    </source>
</evidence>
<dbReference type="Gene3D" id="2.40.110.10">
    <property type="entry name" value="Butyryl-CoA Dehydrogenase, subunit A, domain 2"/>
    <property type="match status" value="1"/>
</dbReference>
<keyword evidence="4 6" id="KW-0274">FAD</keyword>
<dbReference type="Pfam" id="PF00441">
    <property type="entry name" value="Acyl-CoA_dh_1"/>
    <property type="match status" value="1"/>
</dbReference>
<keyword evidence="12" id="KW-1185">Reference proteome</keyword>
<dbReference type="PANTHER" id="PTHR43884">
    <property type="entry name" value="ACYL-COA DEHYDROGENASE"/>
    <property type="match status" value="1"/>
</dbReference>
<dbReference type="InterPro" id="IPR009075">
    <property type="entry name" value="AcylCo_DH/oxidase_C"/>
</dbReference>
<reference evidence="10 12" key="1">
    <citation type="submission" date="2015-04" db="EMBL/GenBank/DDBJ databases">
        <title>The draft genome sequence of Roseovarius indicus B108T.</title>
        <authorList>
            <person name="Li G."/>
            <person name="Lai Q."/>
            <person name="Shao Z."/>
            <person name="Yan P."/>
        </authorList>
    </citation>
    <scope>NUCLEOTIDE SEQUENCE [LARGE SCALE GENOMIC DNA]</scope>
    <source>
        <strain evidence="10 12">B108</strain>
    </source>
</reference>
<dbReference type="SUPFAM" id="SSF56645">
    <property type="entry name" value="Acyl-CoA dehydrogenase NM domain-like"/>
    <property type="match status" value="1"/>
</dbReference>
<dbReference type="SUPFAM" id="SSF47203">
    <property type="entry name" value="Acyl-CoA dehydrogenase C-terminal domain-like"/>
    <property type="match status" value="1"/>
</dbReference>
<dbReference type="Gene3D" id="1.20.140.10">
    <property type="entry name" value="Butyryl-CoA Dehydrogenase, subunit A, domain 3"/>
    <property type="match status" value="1"/>
</dbReference>
<evidence type="ECO:0000256" key="1">
    <source>
        <dbReference type="ARBA" id="ARBA00001974"/>
    </source>
</evidence>
<dbReference type="KEGG" id="rid:RIdsm_01225"/>
<dbReference type="Proteomes" id="UP000325785">
    <property type="component" value="Chromosome"/>
</dbReference>
<dbReference type="GO" id="GO:0016937">
    <property type="term" value="F:short-chain fatty acyl-CoA dehydrogenase activity"/>
    <property type="evidence" value="ECO:0007669"/>
    <property type="project" value="UniProtKB-EC"/>
</dbReference>
<dbReference type="EMBL" id="CP031598">
    <property type="protein sequence ID" value="QEW25438.1"/>
    <property type="molecule type" value="Genomic_DNA"/>
</dbReference>
<dbReference type="Pfam" id="PF02771">
    <property type="entry name" value="Acyl-CoA_dh_N"/>
    <property type="match status" value="1"/>
</dbReference>
<dbReference type="InterPro" id="IPR006089">
    <property type="entry name" value="Acyl-CoA_DH_CS"/>
</dbReference>
<evidence type="ECO:0000313" key="13">
    <source>
        <dbReference type="Proteomes" id="UP000325785"/>
    </source>
</evidence>
<feature type="domain" description="Acyl-CoA dehydrogenase/oxidase C-terminal" evidence="7">
    <location>
        <begin position="231"/>
        <end position="381"/>
    </location>
</feature>